<reference evidence="8 9" key="1">
    <citation type="submission" date="2019-07" db="EMBL/GenBank/DDBJ databases">
        <title>Whole genome shotgun sequence of Aneurinibacillus danicus NBRC 102444.</title>
        <authorList>
            <person name="Hosoyama A."/>
            <person name="Uohara A."/>
            <person name="Ohji S."/>
            <person name="Ichikawa N."/>
        </authorList>
    </citation>
    <scope>NUCLEOTIDE SEQUENCE [LARGE SCALE GENOMIC DNA]</scope>
    <source>
        <strain evidence="8 9">NBRC 102444</strain>
    </source>
</reference>
<evidence type="ECO:0000256" key="4">
    <source>
        <dbReference type="ARBA" id="ARBA00022989"/>
    </source>
</evidence>
<feature type="transmembrane region" description="Helical" evidence="6">
    <location>
        <begin position="223"/>
        <end position="248"/>
    </location>
</feature>
<feature type="transmembrane region" description="Helical" evidence="6">
    <location>
        <begin position="180"/>
        <end position="202"/>
    </location>
</feature>
<evidence type="ECO:0000256" key="5">
    <source>
        <dbReference type="ARBA" id="ARBA00023136"/>
    </source>
</evidence>
<keyword evidence="3 6" id="KW-0812">Transmembrane</keyword>
<comment type="subcellular location">
    <subcellularLocation>
        <location evidence="1">Cell membrane</location>
        <topology evidence="1">Multi-pass membrane protein</topology>
    </subcellularLocation>
</comment>
<comment type="caution">
    <text evidence="8">The sequence shown here is derived from an EMBL/GenBank/DDBJ whole genome shotgun (WGS) entry which is preliminary data.</text>
</comment>
<dbReference type="OrthoDB" id="9770492at2"/>
<evidence type="ECO:0000256" key="3">
    <source>
        <dbReference type="ARBA" id="ARBA00022692"/>
    </source>
</evidence>
<organism evidence="8 9">
    <name type="scientific">Aneurinibacillus danicus</name>
    <dbReference type="NCBI Taxonomy" id="267746"/>
    <lineage>
        <taxon>Bacteria</taxon>
        <taxon>Bacillati</taxon>
        <taxon>Bacillota</taxon>
        <taxon>Bacilli</taxon>
        <taxon>Bacillales</taxon>
        <taxon>Paenibacillaceae</taxon>
        <taxon>Aneurinibacillus group</taxon>
        <taxon>Aneurinibacillus</taxon>
    </lineage>
</organism>
<proteinExistence type="predicted"/>
<dbReference type="Gene3D" id="1.20.1250.20">
    <property type="entry name" value="MFS general substrate transporter like domains"/>
    <property type="match status" value="2"/>
</dbReference>
<feature type="transmembrane region" description="Helical" evidence="6">
    <location>
        <begin position="91"/>
        <end position="108"/>
    </location>
</feature>
<dbReference type="InterPro" id="IPR011701">
    <property type="entry name" value="MFS"/>
</dbReference>
<dbReference type="RefSeq" id="WP_146811037.1">
    <property type="nucleotide sequence ID" value="NZ_BJXX01000136.1"/>
</dbReference>
<feature type="domain" description="Major facilitator superfamily (MFS) profile" evidence="7">
    <location>
        <begin position="27"/>
        <end position="400"/>
    </location>
</feature>
<evidence type="ECO:0000313" key="9">
    <source>
        <dbReference type="Proteomes" id="UP000321157"/>
    </source>
</evidence>
<evidence type="ECO:0000256" key="6">
    <source>
        <dbReference type="SAM" id="Phobius"/>
    </source>
</evidence>
<feature type="transmembrane region" description="Helical" evidence="6">
    <location>
        <begin position="346"/>
        <end position="364"/>
    </location>
</feature>
<dbReference type="GO" id="GO:0022857">
    <property type="term" value="F:transmembrane transporter activity"/>
    <property type="evidence" value="ECO:0007669"/>
    <property type="project" value="InterPro"/>
</dbReference>
<feature type="transmembrane region" description="Helical" evidence="6">
    <location>
        <begin position="376"/>
        <end position="395"/>
    </location>
</feature>
<dbReference type="PANTHER" id="PTHR43129">
    <property type="entry name" value="FOSMIDOMYCIN RESISTANCE PROTEIN"/>
    <property type="match status" value="1"/>
</dbReference>
<keyword evidence="4 6" id="KW-1133">Transmembrane helix</keyword>
<dbReference type="InterPro" id="IPR020846">
    <property type="entry name" value="MFS_dom"/>
</dbReference>
<feature type="transmembrane region" description="Helical" evidence="6">
    <location>
        <begin position="114"/>
        <end position="131"/>
    </location>
</feature>
<dbReference type="InterPro" id="IPR036259">
    <property type="entry name" value="MFS_trans_sf"/>
</dbReference>
<feature type="transmembrane region" description="Helical" evidence="6">
    <location>
        <begin position="260"/>
        <end position="277"/>
    </location>
</feature>
<feature type="transmembrane region" description="Helical" evidence="6">
    <location>
        <begin position="152"/>
        <end position="174"/>
    </location>
</feature>
<dbReference type="PROSITE" id="PS50850">
    <property type="entry name" value="MFS"/>
    <property type="match status" value="1"/>
</dbReference>
<dbReference type="GO" id="GO:0005886">
    <property type="term" value="C:plasma membrane"/>
    <property type="evidence" value="ECO:0007669"/>
    <property type="project" value="UniProtKB-SubCell"/>
</dbReference>
<feature type="transmembrane region" description="Helical" evidence="6">
    <location>
        <begin position="64"/>
        <end position="84"/>
    </location>
</feature>
<gene>
    <name evidence="8" type="primary">yfnC</name>
    <name evidence="8" type="ORF">ADA01nite_29650</name>
</gene>
<evidence type="ECO:0000259" key="7">
    <source>
        <dbReference type="PROSITE" id="PS50850"/>
    </source>
</evidence>
<dbReference type="PANTHER" id="PTHR43129:SF1">
    <property type="entry name" value="FOSMIDOMYCIN RESISTANCE PROTEIN"/>
    <property type="match status" value="1"/>
</dbReference>
<keyword evidence="5 6" id="KW-0472">Membrane</keyword>
<evidence type="ECO:0000313" key="8">
    <source>
        <dbReference type="EMBL" id="GEN35505.1"/>
    </source>
</evidence>
<dbReference type="CDD" id="cd17478">
    <property type="entry name" value="MFS_FsR"/>
    <property type="match status" value="1"/>
</dbReference>
<protein>
    <submittedName>
        <fullName evidence="8">Putative MFS-type transporter YfnC</fullName>
    </submittedName>
</protein>
<dbReference type="SUPFAM" id="SSF103473">
    <property type="entry name" value="MFS general substrate transporter"/>
    <property type="match status" value="1"/>
</dbReference>
<evidence type="ECO:0000256" key="1">
    <source>
        <dbReference type="ARBA" id="ARBA00004651"/>
    </source>
</evidence>
<keyword evidence="2" id="KW-0813">Transport</keyword>
<feature type="transmembrane region" description="Helical" evidence="6">
    <location>
        <begin position="311"/>
        <end position="334"/>
    </location>
</feature>
<feature type="transmembrane region" description="Helical" evidence="6">
    <location>
        <begin position="26"/>
        <end position="52"/>
    </location>
</feature>
<sequence>MNAIPSRISNQQQAADNPFVKLKKRYVYPIGGSHLLNDMMTVGIIPALLPLYKQIFNLNYTQTGLIVLVSYLTSSVMQPLFGYLTDKKPKPWALPLGVLLTGLGLSITGYVTNYFLLLLAVAISGLGSGLFHPESNRAVFLASNDERGKAQAIYQVGGNFGQSLGALIIPLFLLSSGLKGMWVFLVCGILSFVMTVWMLPWYKDQLSNSVKLKKKMQGKSYPIGMLLLLIVVILRSWVQIGVAGFLPFYGQEKGISLHQVEVYVFLFLGAGALGTYIGGQISDRFSRKAILLWSLIVSIPFSIITPMADGILLPIVLFVFGFTILSSFAVGVVYAQMLMPNKISMVSGLMIGFGVGAGGIGATFMGAISDHYGVDVVMHLFTIFIVLAVFATTLIPNDRKL</sequence>
<keyword evidence="9" id="KW-1185">Reference proteome</keyword>
<evidence type="ECO:0000256" key="2">
    <source>
        <dbReference type="ARBA" id="ARBA00022448"/>
    </source>
</evidence>
<dbReference type="AlphaFoldDB" id="A0A511V994"/>
<name>A0A511V994_9BACL</name>
<dbReference type="Pfam" id="PF07690">
    <property type="entry name" value="MFS_1"/>
    <property type="match status" value="2"/>
</dbReference>
<dbReference type="EMBL" id="BJXX01000136">
    <property type="protein sequence ID" value="GEN35505.1"/>
    <property type="molecule type" value="Genomic_DNA"/>
</dbReference>
<dbReference type="Proteomes" id="UP000321157">
    <property type="component" value="Unassembled WGS sequence"/>
</dbReference>
<feature type="transmembrane region" description="Helical" evidence="6">
    <location>
        <begin position="289"/>
        <end position="305"/>
    </location>
</feature>
<accession>A0A511V994</accession>